<name>A0ABN9PGD5_9DINO</name>
<reference evidence="1" key="1">
    <citation type="submission" date="2023-10" db="EMBL/GenBank/DDBJ databases">
        <authorList>
            <person name="Chen Y."/>
            <person name="Shah S."/>
            <person name="Dougan E. K."/>
            <person name="Thang M."/>
            <person name="Chan C."/>
        </authorList>
    </citation>
    <scope>NUCLEOTIDE SEQUENCE [LARGE SCALE GENOMIC DNA]</scope>
</reference>
<evidence type="ECO:0000313" key="1">
    <source>
        <dbReference type="EMBL" id="CAK0789250.1"/>
    </source>
</evidence>
<organism evidence="1 2">
    <name type="scientific">Prorocentrum cordatum</name>
    <dbReference type="NCBI Taxonomy" id="2364126"/>
    <lineage>
        <taxon>Eukaryota</taxon>
        <taxon>Sar</taxon>
        <taxon>Alveolata</taxon>
        <taxon>Dinophyceae</taxon>
        <taxon>Prorocentrales</taxon>
        <taxon>Prorocentraceae</taxon>
        <taxon>Prorocentrum</taxon>
    </lineage>
</organism>
<evidence type="ECO:0000313" key="2">
    <source>
        <dbReference type="Proteomes" id="UP001189429"/>
    </source>
</evidence>
<comment type="caution">
    <text evidence="1">The sequence shown here is derived from an EMBL/GenBank/DDBJ whole genome shotgun (WGS) entry which is preliminary data.</text>
</comment>
<dbReference type="EMBL" id="CAUYUJ010000203">
    <property type="protein sequence ID" value="CAK0789250.1"/>
    <property type="molecule type" value="Genomic_DNA"/>
</dbReference>
<sequence>MEQKWLEAKPTRHGLRGPVAAACASLSRIGWAALSSVILGADEGDVIVVLHVHPRELLCAEGRNFFECPTTLATGQRDGDVIEPTSEMHAKVEPGLPVRFYSGAADQDYDAFDLVTAMPVVSYEVGCADAAHKIFRWDEWSSPEAGRSTIVDHDDSGRDAPWPERWKLFQALRHMSYLRFVVADLAALAREVT</sequence>
<accession>A0ABN9PGD5</accession>
<gene>
    <name evidence="1" type="ORF">PCOR1329_LOCUS877</name>
</gene>
<proteinExistence type="predicted"/>
<protein>
    <submittedName>
        <fullName evidence="1">Uncharacterized protein</fullName>
    </submittedName>
</protein>
<keyword evidence="2" id="KW-1185">Reference proteome</keyword>
<dbReference type="Proteomes" id="UP001189429">
    <property type="component" value="Unassembled WGS sequence"/>
</dbReference>